<keyword evidence="3" id="KW-1185">Reference proteome</keyword>
<evidence type="ECO:0000256" key="1">
    <source>
        <dbReference type="ARBA" id="ARBA00023002"/>
    </source>
</evidence>
<organism evidence="2 3">
    <name type="scientific">Anaeroplasma bactoclasticum</name>
    <dbReference type="NCBI Taxonomy" id="2088"/>
    <lineage>
        <taxon>Bacteria</taxon>
        <taxon>Bacillati</taxon>
        <taxon>Mycoplasmatota</taxon>
        <taxon>Mollicutes</taxon>
        <taxon>Anaeroplasmatales</taxon>
        <taxon>Anaeroplasmataceae</taxon>
        <taxon>Anaeroplasma</taxon>
    </lineage>
</organism>
<dbReference type="PRINTS" id="PR00081">
    <property type="entry name" value="GDHRDH"/>
</dbReference>
<comment type="caution">
    <text evidence="2">The sequence shown here is derived from an EMBL/GenBank/DDBJ whole genome shotgun (WGS) entry which is preliminary data.</text>
</comment>
<keyword evidence="1" id="KW-0560">Oxidoreductase</keyword>
<evidence type="ECO:0000313" key="2">
    <source>
        <dbReference type="EMBL" id="RIA75752.1"/>
    </source>
</evidence>
<dbReference type="Proteomes" id="UP000266506">
    <property type="component" value="Unassembled WGS sequence"/>
</dbReference>
<dbReference type="Gene3D" id="3.40.50.720">
    <property type="entry name" value="NAD(P)-binding Rossmann-like Domain"/>
    <property type="match status" value="1"/>
</dbReference>
<dbReference type="PANTHER" id="PTHR43157:SF31">
    <property type="entry name" value="PHOSPHATIDYLINOSITOL-GLYCAN BIOSYNTHESIS CLASS F PROTEIN"/>
    <property type="match status" value="1"/>
</dbReference>
<dbReference type="GO" id="GO:0016491">
    <property type="term" value="F:oxidoreductase activity"/>
    <property type="evidence" value="ECO:0007669"/>
    <property type="project" value="UniProtKB-KW"/>
</dbReference>
<dbReference type="InParanoid" id="A0A397RRG7"/>
<dbReference type="AlphaFoldDB" id="A0A397RRG7"/>
<evidence type="ECO:0000313" key="3">
    <source>
        <dbReference type="Proteomes" id="UP000266506"/>
    </source>
</evidence>
<dbReference type="OrthoDB" id="9808814at2"/>
<gene>
    <name evidence="2" type="ORF">EI71_01159</name>
</gene>
<dbReference type="EMBL" id="QXEV01000011">
    <property type="protein sequence ID" value="RIA75752.1"/>
    <property type="molecule type" value="Genomic_DNA"/>
</dbReference>
<reference evidence="2 3" key="1">
    <citation type="submission" date="2018-08" db="EMBL/GenBank/DDBJ databases">
        <title>Genomic Encyclopedia of Archaeal and Bacterial Type Strains, Phase II (KMG-II): from individual species to whole genera.</title>
        <authorList>
            <person name="Goeker M."/>
        </authorList>
    </citation>
    <scope>NUCLEOTIDE SEQUENCE [LARGE SCALE GENOMIC DNA]</scope>
    <source>
        <strain evidence="2 3">ATCC 27112</strain>
    </source>
</reference>
<dbReference type="PANTHER" id="PTHR43157">
    <property type="entry name" value="PHOSPHATIDYLINOSITOL-GLYCAN BIOSYNTHESIS CLASS F PROTEIN-RELATED"/>
    <property type="match status" value="1"/>
</dbReference>
<proteinExistence type="predicted"/>
<accession>A0A397RRG7</accession>
<protein>
    <submittedName>
        <fullName evidence="2">Retinol dehydrogenase-13</fullName>
    </submittedName>
</protein>
<dbReference type="Pfam" id="PF00106">
    <property type="entry name" value="adh_short"/>
    <property type="match status" value="1"/>
</dbReference>
<name>A0A397RRG7_9MOLU</name>
<dbReference type="RefSeq" id="WP_119016299.1">
    <property type="nucleotide sequence ID" value="NZ_QXEV01000011.1"/>
</dbReference>
<dbReference type="InterPro" id="IPR002347">
    <property type="entry name" value="SDR_fam"/>
</dbReference>
<dbReference type="InterPro" id="IPR036291">
    <property type="entry name" value="NAD(P)-bd_dom_sf"/>
</dbReference>
<sequence length="307" mass="35158">MELKEKTKKYLNKKCQSLDGKTIVLTGATSGVGLKALEELLFLGANVIMAVRNQEKAEEIKKEMLFEFPNANIQIYPLDLSSFDSIKKFAARIKRNKIDVYGFVNNAGVFKSDKNKTIDGYNMVMGTNYLGTYLLIERLLPYLQTLPHEVKLINTTSISYKWGKINYNDFLFDKKKKRPLKVYSRSKLCITKYSIYMANKLMDSNIVTIMTHPGIVKTNLLMEMFKPWYMRIFKPLANIFMKPEKGALSIPYALTNKIRSGSLIGPNGPFKGWGKPKLNKLKKKAYNDIERLIVHTKGIITITNKDI</sequence>
<dbReference type="SUPFAM" id="SSF51735">
    <property type="entry name" value="NAD(P)-binding Rossmann-fold domains"/>
    <property type="match status" value="1"/>
</dbReference>